<evidence type="ECO:0000256" key="6">
    <source>
        <dbReference type="ARBA" id="ARBA00022917"/>
    </source>
</evidence>
<keyword evidence="15" id="KW-1185">Reference proteome</keyword>
<evidence type="ECO:0000313" key="15">
    <source>
        <dbReference type="Proteomes" id="UP001608902"/>
    </source>
</evidence>
<dbReference type="SUPFAM" id="SSF47323">
    <property type="entry name" value="Anticodon-binding domain of a subclass of class I aminoacyl-tRNA synthetases"/>
    <property type="match status" value="1"/>
</dbReference>
<name>A0ABD6EBM5_9BILA</name>
<dbReference type="InterPro" id="IPR002300">
    <property type="entry name" value="aa-tRNA-synth_Ia"/>
</dbReference>
<evidence type="ECO:0000259" key="12">
    <source>
        <dbReference type="Pfam" id="PF08264"/>
    </source>
</evidence>
<evidence type="ECO:0000256" key="5">
    <source>
        <dbReference type="ARBA" id="ARBA00022840"/>
    </source>
</evidence>
<dbReference type="FunFam" id="3.40.50.620:FF:000003">
    <property type="entry name" value="Leucine--tRNA ligase"/>
    <property type="match status" value="1"/>
</dbReference>
<evidence type="ECO:0000256" key="7">
    <source>
        <dbReference type="ARBA" id="ARBA00023146"/>
    </source>
</evidence>
<dbReference type="InterPro" id="IPR013155">
    <property type="entry name" value="M/V/L/I-tRNA-synth_anticd-bd"/>
</dbReference>
<accession>A0ABD6EBM5</accession>
<dbReference type="SUPFAM" id="SSF52374">
    <property type="entry name" value="Nucleotidylyl transferase"/>
    <property type="match status" value="1"/>
</dbReference>
<dbReference type="GO" id="GO:0006412">
    <property type="term" value="P:translation"/>
    <property type="evidence" value="ECO:0007669"/>
    <property type="project" value="UniProtKB-KW"/>
</dbReference>
<keyword evidence="3 10" id="KW-0436">Ligase</keyword>
<evidence type="ECO:0000256" key="9">
    <source>
        <dbReference type="ARBA" id="ARBA00047469"/>
    </source>
</evidence>
<dbReference type="EC" id="6.1.1.4" evidence="2"/>
<dbReference type="Pfam" id="PF00133">
    <property type="entry name" value="tRNA-synt_1"/>
    <property type="match status" value="1"/>
</dbReference>
<dbReference type="GO" id="GO:0004823">
    <property type="term" value="F:leucine-tRNA ligase activity"/>
    <property type="evidence" value="ECO:0007669"/>
    <property type="project" value="UniProtKB-EC"/>
</dbReference>
<dbReference type="AlphaFoldDB" id="A0ABD6EBM5"/>
<organism evidence="14 15">
    <name type="scientific">Gnathostoma spinigerum</name>
    <dbReference type="NCBI Taxonomy" id="75299"/>
    <lineage>
        <taxon>Eukaryota</taxon>
        <taxon>Metazoa</taxon>
        <taxon>Ecdysozoa</taxon>
        <taxon>Nematoda</taxon>
        <taxon>Chromadorea</taxon>
        <taxon>Rhabditida</taxon>
        <taxon>Spirurina</taxon>
        <taxon>Gnathostomatomorpha</taxon>
        <taxon>Gnathostomatoidea</taxon>
        <taxon>Gnathostomatidae</taxon>
        <taxon>Gnathostoma</taxon>
    </lineage>
</organism>
<evidence type="ECO:0000256" key="1">
    <source>
        <dbReference type="ARBA" id="ARBA00005594"/>
    </source>
</evidence>
<dbReference type="PROSITE" id="PS00178">
    <property type="entry name" value="AA_TRNA_LIGASE_I"/>
    <property type="match status" value="1"/>
</dbReference>
<dbReference type="GO" id="GO:0005737">
    <property type="term" value="C:cytoplasm"/>
    <property type="evidence" value="ECO:0007669"/>
    <property type="project" value="UniProtKB-ARBA"/>
</dbReference>
<dbReference type="Proteomes" id="UP001608902">
    <property type="component" value="Unassembled WGS sequence"/>
</dbReference>
<comment type="similarity">
    <text evidence="1 10">Belongs to the class-I aminoacyl-tRNA synthetase family.</text>
</comment>
<keyword evidence="6 10" id="KW-0648">Protein biosynthesis</keyword>
<evidence type="ECO:0000313" key="14">
    <source>
        <dbReference type="EMBL" id="MFH4974188.1"/>
    </source>
</evidence>
<dbReference type="Gene3D" id="3.40.50.620">
    <property type="entry name" value="HUPs"/>
    <property type="match status" value="2"/>
</dbReference>
<keyword evidence="7 10" id="KW-0030">Aminoacyl-tRNA synthetase</keyword>
<dbReference type="GO" id="GO:0005524">
    <property type="term" value="F:ATP binding"/>
    <property type="evidence" value="ECO:0007669"/>
    <property type="project" value="UniProtKB-KW"/>
</dbReference>
<evidence type="ECO:0000256" key="8">
    <source>
        <dbReference type="ARBA" id="ARBA00030520"/>
    </source>
</evidence>
<dbReference type="PRINTS" id="PR00985">
    <property type="entry name" value="TRNASYNTHLEU"/>
</dbReference>
<comment type="caution">
    <text evidence="14">The sequence shown here is derived from an EMBL/GenBank/DDBJ whole genome shotgun (WGS) entry which is preliminary data.</text>
</comment>
<comment type="catalytic activity">
    <reaction evidence="9">
        <text>tRNA(Leu) + L-leucine + ATP = L-leucyl-tRNA(Leu) + AMP + diphosphate</text>
        <dbReference type="Rhea" id="RHEA:11688"/>
        <dbReference type="Rhea" id="RHEA-COMP:9613"/>
        <dbReference type="Rhea" id="RHEA-COMP:9622"/>
        <dbReference type="ChEBI" id="CHEBI:30616"/>
        <dbReference type="ChEBI" id="CHEBI:33019"/>
        <dbReference type="ChEBI" id="CHEBI:57427"/>
        <dbReference type="ChEBI" id="CHEBI:78442"/>
        <dbReference type="ChEBI" id="CHEBI:78494"/>
        <dbReference type="ChEBI" id="CHEBI:456215"/>
        <dbReference type="EC" id="6.1.1.4"/>
    </reaction>
</comment>
<evidence type="ECO:0000256" key="3">
    <source>
        <dbReference type="ARBA" id="ARBA00022598"/>
    </source>
</evidence>
<feature type="domain" description="Methionyl/Leucyl tRNA synthetase" evidence="13">
    <location>
        <begin position="68"/>
        <end position="204"/>
    </location>
</feature>
<dbReference type="InterPro" id="IPR001412">
    <property type="entry name" value="aa-tRNA-synth_I_CS"/>
</dbReference>
<dbReference type="InterPro" id="IPR015413">
    <property type="entry name" value="Methionyl/Leucyl_tRNA_Synth"/>
</dbReference>
<dbReference type="PANTHER" id="PTHR43740">
    <property type="entry name" value="LEUCYL-TRNA SYNTHETASE"/>
    <property type="match status" value="1"/>
</dbReference>
<sequence>MFLRKILYSKRLDCQAFVFYSTNMPRPCLNWPVEDLSFASRLHDIESYWKKFTSEPSNPIESKNGKKYVLSMFPYPSGKLHIGHMRVYTISDVLARYYRLNGYKVIHPIGWDAFGLPAENAARNHGIQPEEWTRRNIDLMRQQLHQTGIQFDWEREICTCSPDYYRWTQWIFCRLFDHGFVRRSLSEVNWDPVDETVLADEQIDLNGRSWRSGAFAEKKKLKQWSIETPKYAKRLYNGLLKLEQWKEVADIQMNWIGPCDVWRFLLPIRSHDDKTTDESVDLRIRNPKKLVTAKALIVTDGHSLASADLCEPCRLPLTVTNAVYGRPLPILYVPTIRDTSCEEYFLNCRLADAENDFDRDLLAHFEIKCVTDHFEQLSDEDVTNIAEFGGFGGYETSRHLRDWVVSRQRKWGTPIPMLLSEDGRYAVPVSDDDLPVINSNENQRIVQCDRLPGGVGIRESDTLDTFFDSSWYYLRFLDHKNNRQLISKRKSELMPVDVYVGGIEHAAVHMFFARFISYFLHDIGITNTEEPFEHVVPQGVVRGLTYSRIDSGEFVHPEDVNREGNAVFDQRDGAKVAVTYEKMSKSKYNGVDPLDILSRDGVDIARLQLLGIAAPKSPINWGEADLKSLTKWLNRIAWIVNQYTVQRTLANSNKAIVVDDDVEKKYREKYNYFVRNISVLLEDLYLHNTAIARLQGFTNALRKVSEHHFAHSIQVERCIHALIIMLQVFAPFSAAEFWSVISTVPAINNEIRKRNCMVQEQNWPKIDKDADIDFILNICNVNCRRNVPQQTVKHMSVENLAALAMNQIYKDLFIELKLRGHVPVRFQSNFKEDFYVVLDAIFDSSFDEKILADALNATRKKKQKSKLTAESVN</sequence>
<evidence type="ECO:0000256" key="10">
    <source>
        <dbReference type="RuleBase" id="RU363035"/>
    </source>
</evidence>
<evidence type="ECO:0000256" key="4">
    <source>
        <dbReference type="ARBA" id="ARBA00022741"/>
    </source>
</evidence>
<evidence type="ECO:0000256" key="2">
    <source>
        <dbReference type="ARBA" id="ARBA00013164"/>
    </source>
</evidence>
<dbReference type="InterPro" id="IPR009080">
    <property type="entry name" value="tRNAsynth_Ia_anticodon-bd"/>
</dbReference>
<keyword evidence="4 10" id="KW-0547">Nucleotide-binding</keyword>
<dbReference type="CDD" id="cd00812">
    <property type="entry name" value="LeuRS_core"/>
    <property type="match status" value="1"/>
</dbReference>
<dbReference type="PANTHER" id="PTHR43740:SF2">
    <property type="entry name" value="LEUCINE--TRNA LIGASE, MITOCHONDRIAL"/>
    <property type="match status" value="1"/>
</dbReference>
<proteinExistence type="inferred from homology"/>
<dbReference type="Pfam" id="PF09334">
    <property type="entry name" value="tRNA-synt_1g"/>
    <property type="match status" value="1"/>
</dbReference>
<evidence type="ECO:0000259" key="13">
    <source>
        <dbReference type="Pfam" id="PF09334"/>
    </source>
</evidence>
<gene>
    <name evidence="14" type="ORF">AB6A40_000897</name>
</gene>
<dbReference type="Gene3D" id="1.10.730.10">
    <property type="entry name" value="Isoleucyl-tRNA Synthetase, Domain 1"/>
    <property type="match status" value="1"/>
</dbReference>
<keyword evidence="5 10" id="KW-0067">ATP-binding</keyword>
<dbReference type="EMBL" id="JBGFUD010000289">
    <property type="protein sequence ID" value="MFH4974188.1"/>
    <property type="molecule type" value="Genomic_DNA"/>
</dbReference>
<feature type="domain" description="Aminoacyl-tRNA synthetase class Ia" evidence="11">
    <location>
        <begin position="398"/>
        <end position="542"/>
    </location>
</feature>
<dbReference type="InterPro" id="IPR002302">
    <property type="entry name" value="Leu-tRNA-ligase"/>
</dbReference>
<reference evidence="14 15" key="1">
    <citation type="submission" date="2024-08" db="EMBL/GenBank/DDBJ databases">
        <title>Gnathostoma spinigerum genome.</title>
        <authorList>
            <person name="Gonzalez-Bertolin B."/>
            <person name="Monzon S."/>
            <person name="Zaballos A."/>
            <person name="Jimenez P."/>
            <person name="Dekumyoy P."/>
            <person name="Varona S."/>
            <person name="Cuesta I."/>
            <person name="Sumanam S."/>
            <person name="Adisakwattana P."/>
            <person name="Gasser R.B."/>
            <person name="Hernandez-Gonzalez A."/>
            <person name="Young N.D."/>
            <person name="Perteguer M.J."/>
        </authorList>
    </citation>
    <scope>NUCLEOTIDE SEQUENCE [LARGE SCALE GENOMIC DNA]</scope>
    <source>
        <strain evidence="14">AL3</strain>
        <tissue evidence="14">Liver</tissue>
    </source>
</reference>
<dbReference type="Pfam" id="PF08264">
    <property type="entry name" value="Anticodon_1"/>
    <property type="match status" value="1"/>
</dbReference>
<feature type="domain" description="Methionyl/Valyl/Leucyl/Isoleucyl-tRNA synthetase anticodon-binding" evidence="12">
    <location>
        <begin position="665"/>
        <end position="781"/>
    </location>
</feature>
<evidence type="ECO:0000259" key="11">
    <source>
        <dbReference type="Pfam" id="PF00133"/>
    </source>
</evidence>
<dbReference type="InterPro" id="IPR014729">
    <property type="entry name" value="Rossmann-like_a/b/a_fold"/>
</dbReference>
<protein>
    <recommendedName>
        <fullName evidence="2">leucine--tRNA ligase</fullName>
        <ecNumber evidence="2">6.1.1.4</ecNumber>
    </recommendedName>
    <alternativeName>
        <fullName evidence="8">Leucyl-tRNA synthetase</fullName>
    </alternativeName>
</protein>